<dbReference type="AlphaFoldDB" id="A0A0V0QSS8"/>
<evidence type="ECO:0000313" key="2">
    <source>
        <dbReference type="EMBL" id="KRX04984.1"/>
    </source>
</evidence>
<keyword evidence="2" id="KW-0418">Kinase</keyword>
<name>A0A0V0QSS8_PSEPJ</name>
<accession>A0A0V0QSS8</accession>
<organism evidence="2 3">
    <name type="scientific">Pseudocohnilembus persalinus</name>
    <name type="common">Ciliate</name>
    <dbReference type="NCBI Taxonomy" id="266149"/>
    <lineage>
        <taxon>Eukaryota</taxon>
        <taxon>Sar</taxon>
        <taxon>Alveolata</taxon>
        <taxon>Ciliophora</taxon>
        <taxon>Intramacronucleata</taxon>
        <taxon>Oligohymenophorea</taxon>
        <taxon>Scuticociliatia</taxon>
        <taxon>Philasterida</taxon>
        <taxon>Pseudocohnilembidae</taxon>
        <taxon>Pseudocohnilembus</taxon>
    </lineage>
</organism>
<gene>
    <name evidence="2" type="ORF">PPERSA_06618</name>
</gene>
<feature type="region of interest" description="Disordered" evidence="1">
    <location>
        <begin position="161"/>
        <end position="189"/>
    </location>
</feature>
<reference evidence="2 3" key="1">
    <citation type="journal article" date="2015" name="Sci. Rep.">
        <title>Genome of the facultative scuticociliatosis pathogen Pseudocohnilembus persalinus provides insight into its virulence through horizontal gene transfer.</title>
        <authorList>
            <person name="Xiong J."/>
            <person name="Wang G."/>
            <person name="Cheng J."/>
            <person name="Tian M."/>
            <person name="Pan X."/>
            <person name="Warren A."/>
            <person name="Jiang C."/>
            <person name="Yuan D."/>
            <person name="Miao W."/>
        </authorList>
    </citation>
    <scope>NUCLEOTIDE SEQUENCE [LARGE SCALE GENOMIC DNA]</scope>
    <source>
        <strain evidence="2">36N120E</strain>
    </source>
</reference>
<sequence length="502" mass="58024">MFCFASKKKQKKYVEKNSFPISSTKQIKKKDIDNCDYNGFFAVKLNNQFNKSFVILKKDNLEDESQNTELKSNILGKKLKQSELTVGEDLLSKLLEVEPKKRISCQQALQHPFFKKIITQNCENNTKLLSDYQFSLQNPNYNNNVYSPSPKVPFQRKMLNSRQMTDKSNKTKASSNMLNGQNNQSNTHNNSLLTPNVQNENISKENFDIHHIFADNSKGSSFTGDKFQNINEKQQYSNRKISQNINDQKNMCDIINEEPFLITDSPKQPYQKSYKRNINHVQESNQIEYSNFTFGDGIKKSLNISASNKNIFSEDNQQLNSQNIQNSIFLSFPTQRKIQNSVENKICSSEEKTGSFYLNSKLSQDILANFNNSNNSKNAENFQMINNYNSNEISNNKNQNNLLTPNQKKNINNYKNISNSSFFNPINSNLAQKFTSQHIEKSSNLQVNTQNQNQTRLIQKDMEQNIQQQHQKSSDEYDIDEKVGEISLKVSNYSKLENSIFQ</sequence>
<evidence type="ECO:0000256" key="1">
    <source>
        <dbReference type="SAM" id="MobiDB-lite"/>
    </source>
</evidence>
<dbReference type="SUPFAM" id="SSF56112">
    <property type="entry name" value="Protein kinase-like (PK-like)"/>
    <property type="match status" value="1"/>
</dbReference>
<protein>
    <submittedName>
        <fullName evidence="2">Protein kinase-like domain</fullName>
    </submittedName>
</protein>
<evidence type="ECO:0000313" key="3">
    <source>
        <dbReference type="Proteomes" id="UP000054937"/>
    </source>
</evidence>
<comment type="caution">
    <text evidence="2">The sequence shown here is derived from an EMBL/GenBank/DDBJ whole genome shotgun (WGS) entry which is preliminary data.</text>
</comment>
<proteinExistence type="predicted"/>
<dbReference type="Gene3D" id="1.10.510.10">
    <property type="entry name" value="Transferase(Phosphotransferase) domain 1"/>
    <property type="match status" value="1"/>
</dbReference>
<keyword evidence="2" id="KW-0808">Transferase</keyword>
<keyword evidence="3" id="KW-1185">Reference proteome</keyword>
<dbReference type="InterPro" id="IPR011009">
    <property type="entry name" value="Kinase-like_dom_sf"/>
</dbReference>
<dbReference type="GO" id="GO:0016301">
    <property type="term" value="F:kinase activity"/>
    <property type="evidence" value="ECO:0007669"/>
    <property type="project" value="UniProtKB-KW"/>
</dbReference>
<dbReference type="InParanoid" id="A0A0V0QSS8"/>
<feature type="compositionally biased region" description="Low complexity" evidence="1">
    <location>
        <begin position="179"/>
        <end position="189"/>
    </location>
</feature>
<dbReference type="Proteomes" id="UP000054937">
    <property type="component" value="Unassembled WGS sequence"/>
</dbReference>
<dbReference type="EMBL" id="LDAU01000110">
    <property type="protein sequence ID" value="KRX04984.1"/>
    <property type="molecule type" value="Genomic_DNA"/>
</dbReference>